<keyword evidence="1" id="KW-0175">Coiled coil</keyword>
<keyword evidence="4" id="KW-0732">Signal</keyword>
<dbReference type="EMBL" id="AEDD01000005">
    <property type="protein sequence ID" value="EFM11025.1"/>
    <property type="molecule type" value="Genomic_DNA"/>
</dbReference>
<feature type="domain" description="DUF4349" evidence="5">
    <location>
        <begin position="91"/>
        <end position="307"/>
    </location>
</feature>
<organism evidence="6 7">
    <name type="scientific">Paenibacillus curdlanolyticus YK9</name>
    <dbReference type="NCBI Taxonomy" id="717606"/>
    <lineage>
        <taxon>Bacteria</taxon>
        <taxon>Bacillati</taxon>
        <taxon>Bacillota</taxon>
        <taxon>Bacilli</taxon>
        <taxon>Bacillales</taxon>
        <taxon>Paenibacillaceae</taxon>
        <taxon>Paenibacillus</taxon>
    </lineage>
</organism>
<evidence type="ECO:0000313" key="6">
    <source>
        <dbReference type="EMBL" id="EFM11025.1"/>
    </source>
</evidence>
<feature type="region of interest" description="Disordered" evidence="2">
    <location>
        <begin position="31"/>
        <end position="53"/>
    </location>
</feature>
<gene>
    <name evidence="6" type="ORF">PaecuDRAFT_2278</name>
</gene>
<reference evidence="6 7" key="1">
    <citation type="submission" date="2010-07" db="EMBL/GenBank/DDBJ databases">
        <title>The draft genome of Paenibacillus curdlanolyticus YK9.</title>
        <authorList>
            <consortium name="US DOE Joint Genome Institute (JGI-PGF)"/>
            <person name="Lucas S."/>
            <person name="Copeland A."/>
            <person name="Lapidus A."/>
            <person name="Cheng J.-F."/>
            <person name="Bruce D."/>
            <person name="Goodwin L."/>
            <person name="Pitluck S."/>
            <person name="Land M.L."/>
            <person name="Hauser L."/>
            <person name="Chang Y.-J."/>
            <person name="Jeffries C."/>
            <person name="Anderson I.J."/>
            <person name="Johnson E."/>
            <person name="Loganathan U."/>
            <person name="Mulhopadhyay B."/>
            <person name="Kyrpides N."/>
            <person name="Woyke T.J."/>
        </authorList>
    </citation>
    <scope>NUCLEOTIDE SEQUENCE [LARGE SCALE GENOMIC DNA]</scope>
    <source>
        <strain evidence="6 7">YK9</strain>
    </source>
</reference>
<dbReference type="PROSITE" id="PS51257">
    <property type="entry name" value="PROKAR_LIPOPROTEIN"/>
    <property type="match status" value="1"/>
</dbReference>
<dbReference type="Proteomes" id="UP000005387">
    <property type="component" value="Unassembled WGS sequence"/>
</dbReference>
<dbReference type="eggNOG" id="COG5662">
    <property type="taxonomic scope" value="Bacteria"/>
</dbReference>
<dbReference type="InterPro" id="IPR025645">
    <property type="entry name" value="DUF4349"/>
</dbReference>
<sequence length="339" mass="37099">MKKEKRRITSFIGVWLMVIMLAASLAACGSGDDAKSEESSNENAATTATDTSDGYALAQKDEAARANTEVPSVDQTASGIADTAAQAEFHRQVIYTADLHMQVKDFAGTRNAIDQLITKSGGYLLSSTENASSDRLSGSFSIKVPAKGFNTFIDAINKLPDKKLDKSIKGEDVTEEYADLTARLKAKEVAEKRLLSFMENAANSKDLVAFSNELAKVQEEIEQIKGRMRFIDQNVDYSTINIEMYQTLSGQDGSEMDLDEKKGLMTKASNALHKSADMIVTLGRALVIIAAFLLPILPIIIIVGLIIFYIKRRKRRAKPVTVITPQQNDPTPPANDNLE</sequence>
<evidence type="ECO:0000256" key="2">
    <source>
        <dbReference type="SAM" id="MobiDB-lite"/>
    </source>
</evidence>
<feature type="transmembrane region" description="Helical" evidence="3">
    <location>
        <begin position="285"/>
        <end position="310"/>
    </location>
</feature>
<dbReference type="RefSeq" id="WP_006038274.1">
    <property type="nucleotide sequence ID" value="NZ_AEDD01000005.1"/>
</dbReference>
<feature type="compositionally biased region" description="Polar residues" evidence="2">
    <location>
        <begin position="41"/>
        <end position="52"/>
    </location>
</feature>
<evidence type="ECO:0000313" key="7">
    <source>
        <dbReference type="Proteomes" id="UP000005387"/>
    </source>
</evidence>
<evidence type="ECO:0000256" key="1">
    <source>
        <dbReference type="SAM" id="Coils"/>
    </source>
</evidence>
<dbReference type="STRING" id="717606.PaecuDRAFT_2278"/>
<keyword evidence="3" id="KW-0472">Membrane</keyword>
<keyword evidence="3" id="KW-0812">Transmembrane</keyword>
<evidence type="ECO:0000256" key="3">
    <source>
        <dbReference type="SAM" id="Phobius"/>
    </source>
</evidence>
<keyword evidence="7" id="KW-1185">Reference proteome</keyword>
<keyword evidence="3" id="KW-1133">Transmembrane helix</keyword>
<name>E0I9E1_9BACL</name>
<feature type="coiled-coil region" evidence="1">
    <location>
        <begin position="207"/>
        <end position="234"/>
    </location>
</feature>
<dbReference type="AlphaFoldDB" id="E0I9E1"/>
<feature type="signal peptide" evidence="4">
    <location>
        <begin position="1"/>
        <end position="26"/>
    </location>
</feature>
<dbReference type="OrthoDB" id="5381491at2"/>
<evidence type="ECO:0000256" key="4">
    <source>
        <dbReference type="SAM" id="SignalP"/>
    </source>
</evidence>
<evidence type="ECO:0000259" key="5">
    <source>
        <dbReference type="Pfam" id="PF14257"/>
    </source>
</evidence>
<proteinExistence type="predicted"/>
<accession>E0I9E1</accession>
<feature type="chain" id="PRO_5038944148" description="DUF4349 domain-containing protein" evidence="4">
    <location>
        <begin position="27"/>
        <end position="339"/>
    </location>
</feature>
<dbReference type="Pfam" id="PF14257">
    <property type="entry name" value="DUF4349"/>
    <property type="match status" value="1"/>
</dbReference>
<protein>
    <recommendedName>
        <fullName evidence="5">DUF4349 domain-containing protein</fullName>
    </recommendedName>
</protein>